<sequence length="274" mass="28652">MVIAGALVVTGAATAVAVSPEPAAELAHDNGVREYPWFDQGASAVAPPADVPVVEDEPVADEPDAAPDEPDEAVVPTQDTTAPTLAWDRTDAPTTRVEDRSVDLAWTFADDVTTDGPAQTLVQLDDGDAELWASAEWSTDPDLDDLADGEHTVTVTASDEAGNWSAPLTYSWVQLPPAGATPEVTLDEAPWADDADPVTGPSATFELFTHYDLGPEYGVETFFSLDGAPAERVGEDGELTFDGLAAGTHTLSVHAISELDGSSAPLVLTWVVAD</sequence>
<reference evidence="2 3" key="1">
    <citation type="submission" date="2018-08" db="EMBL/GenBank/DDBJ databases">
        <title>Cellulomonas rhizosphaerae sp. nov., a novel actinomycete isolated from soil.</title>
        <authorList>
            <person name="Tian Y."/>
        </authorList>
    </citation>
    <scope>NUCLEOTIDE SEQUENCE [LARGE SCALE GENOMIC DNA]</scope>
    <source>
        <strain evidence="2 3">NEAU-TCZ24</strain>
    </source>
</reference>
<keyword evidence="3" id="KW-1185">Reference proteome</keyword>
<gene>
    <name evidence="2" type="ORF">D1825_05330</name>
</gene>
<organism evidence="2 3">
    <name type="scientific">Cellulomonas rhizosphaerae</name>
    <dbReference type="NCBI Taxonomy" id="2293719"/>
    <lineage>
        <taxon>Bacteria</taxon>
        <taxon>Bacillati</taxon>
        <taxon>Actinomycetota</taxon>
        <taxon>Actinomycetes</taxon>
        <taxon>Micrococcales</taxon>
        <taxon>Cellulomonadaceae</taxon>
        <taxon>Cellulomonas</taxon>
    </lineage>
</organism>
<evidence type="ECO:0008006" key="4">
    <source>
        <dbReference type="Google" id="ProtNLM"/>
    </source>
</evidence>
<dbReference type="Gene3D" id="2.60.40.10">
    <property type="entry name" value="Immunoglobulins"/>
    <property type="match status" value="1"/>
</dbReference>
<comment type="caution">
    <text evidence="2">The sequence shown here is derived from an EMBL/GenBank/DDBJ whole genome shotgun (WGS) entry which is preliminary data.</text>
</comment>
<feature type="region of interest" description="Disordered" evidence="1">
    <location>
        <begin position="57"/>
        <end position="84"/>
    </location>
</feature>
<dbReference type="InterPro" id="IPR013783">
    <property type="entry name" value="Ig-like_fold"/>
</dbReference>
<proteinExistence type="predicted"/>
<dbReference type="GO" id="GO:0005975">
    <property type="term" value="P:carbohydrate metabolic process"/>
    <property type="evidence" value="ECO:0007669"/>
    <property type="project" value="UniProtKB-ARBA"/>
</dbReference>
<dbReference type="AlphaFoldDB" id="A0A413RNP9"/>
<feature type="compositionally biased region" description="Acidic residues" evidence="1">
    <location>
        <begin position="57"/>
        <end position="72"/>
    </location>
</feature>
<dbReference type="EMBL" id="QWKP01000150">
    <property type="protein sequence ID" value="RHA43642.1"/>
    <property type="molecule type" value="Genomic_DNA"/>
</dbReference>
<protein>
    <recommendedName>
        <fullName evidence="4">Bacterial Ig-like domain-containing protein</fullName>
    </recommendedName>
</protein>
<accession>A0A413RNP9</accession>
<dbReference type="Proteomes" id="UP000283374">
    <property type="component" value="Unassembled WGS sequence"/>
</dbReference>
<evidence type="ECO:0000313" key="2">
    <source>
        <dbReference type="EMBL" id="RHA43642.1"/>
    </source>
</evidence>
<evidence type="ECO:0000313" key="3">
    <source>
        <dbReference type="Proteomes" id="UP000283374"/>
    </source>
</evidence>
<evidence type="ECO:0000256" key="1">
    <source>
        <dbReference type="SAM" id="MobiDB-lite"/>
    </source>
</evidence>
<name>A0A413RNP9_9CELL</name>